<comment type="caution">
    <text evidence="5">The sequence shown here is derived from an EMBL/GenBank/DDBJ whole genome shotgun (WGS) entry which is preliminary data.</text>
</comment>
<evidence type="ECO:0000256" key="1">
    <source>
        <dbReference type="ARBA" id="ARBA00023015"/>
    </source>
</evidence>
<dbReference type="RefSeq" id="WP_111596986.1">
    <property type="nucleotide sequence ID" value="NZ_QLLL01000002.1"/>
</dbReference>
<keyword evidence="2" id="KW-0238">DNA-binding</keyword>
<dbReference type="AlphaFoldDB" id="A0A327QZ23"/>
<dbReference type="EMBL" id="QLLL01000002">
    <property type="protein sequence ID" value="RAJ08892.1"/>
    <property type="molecule type" value="Genomic_DNA"/>
</dbReference>
<dbReference type="Gene3D" id="1.10.10.10">
    <property type="entry name" value="Winged helix-like DNA-binding domain superfamily/Winged helix DNA-binding domain"/>
    <property type="match status" value="1"/>
</dbReference>
<sequence length="122" mass="13596">MERLALEEVKCAAQLLAVEDALYVIGGKWKLRIVIAIMTGYNRFNELQRAIKGISARVLSAELKSLELNGLVKREVKADSTPVIVEYLPTEYARTLRPMITVLSEWGLIHKGRITGKVKSGS</sequence>
<gene>
    <name evidence="5" type="ORF">LX64_01546</name>
</gene>
<dbReference type="Proteomes" id="UP000249547">
    <property type="component" value="Unassembled WGS sequence"/>
</dbReference>
<reference evidence="5 6" key="1">
    <citation type="submission" date="2018-06" db="EMBL/GenBank/DDBJ databases">
        <title>Genomic Encyclopedia of Archaeal and Bacterial Type Strains, Phase II (KMG-II): from individual species to whole genera.</title>
        <authorList>
            <person name="Goeker M."/>
        </authorList>
    </citation>
    <scope>NUCLEOTIDE SEQUENCE [LARGE SCALE GENOMIC DNA]</scope>
    <source>
        <strain evidence="5 6">DSM 23857</strain>
    </source>
</reference>
<dbReference type="PANTHER" id="PTHR33204">
    <property type="entry name" value="TRANSCRIPTIONAL REGULATOR, MARR FAMILY"/>
    <property type="match status" value="1"/>
</dbReference>
<dbReference type="InterPro" id="IPR036390">
    <property type="entry name" value="WH_DNA-bd_sf"/>
</dbReference>
<evidence type="ECO:0000256" key="2">
    <source>
        <dbReference type="ARBA" id="ARBA00023125"/>
    </source>
</evidence>
<name>A0A327QZ23_9BACT</name>
<dbReference type="Pfam" id="PF01638">
    <property type="entry name" value="HxlR"/>
    <property type="match status" value="1"/>
</dbReference>
<feature type="domain" description="HTH hxlR-type" evidence="4">
    <location>
        <begin position="11"/>
        <end position="115"/>
    </location>
</feature>
<dbReference type="GO" id="GO:0003677">
    <property type="term" value="F:DNA binding"/>
    <property type="evidence" value="ECO:0007669"/>
    <property type="project" value="UniProtKB-KW"/>
</dbReference>
<keyword evidence="1" id="KW-0805">Transcription regulation</keyword>
<evidence type="ECO:0000259" key="4">
    <source>
        <dbReference type="PROSITE" id="PS51118"/>
    </source>
</evidence>
<organism evidence="5 6">
    <name type="scientific">Chitinophaga skermanii</name>
    <dbReference type="NCBI Taxonomy" id="331697"/>
    <lineage>
        <taxon>Bacteria</taxon>
        <taxon>Pseudomonadati</taxon>
        <taxon>Bacteroidota</taxon>
        <taxon>Chitinophagia</taxon>
        <taxon>Chitinophagales</taxon>
        <taxon>Chitinophagaceae</taxon>
        <taxon>Chitinophaga</taxon>
    </lineage>
</organism>
<dbReference type="InterPro" id="IPR002577">
    <property type="entry name" value="HTH_HxlR"/>
</dbReference>
<protein>
    <submittedName>
        <fullName evidence="5">HxlR family transcriptional regulator</fullName>
    </submittedName>
</protein>
<proteinExistence type="predicted"/>
<dbReference type="OrthoDB" id="2619345at2"/>
<evidence type="ECO:0000256" key="3">
    <source>
        <dbReference type="ARBA" id="ARBA00023163"/>
    </source>
</evidence>
<evidence type="ECO:0000313" key="5">
    <source>
        <dbReference type="EMBL" id="RAJ08892.1"/>
    </source>
</evidence>
<dbReference type="InterPro" id="IPR036388">
    <property type="entry name" value="WH-like_DNA-bd_sf"/>
</dbReference>
<keyword evidence="6" id="KW-1185">Reference proteome</keyword>
<dbReference type="SUPFAM" id="SSF46785">
    <property type="entry name" value="Winged helix' DNA-binding domain"/>
    <property type="match status" value="1"/>
</dbReference>
<accession>A0A327QZ23</accession>
<keyword evidence="3" id="KW-0804">Transcription</keyword>
<evidence type="ECO:0000313" key="6">
    <source>
        <dbReference type="Proteomes" id="UP000249547"/>
    </source>
</evidence>
<dbReference type="PROSITE" id="PS51118">
    <property type="entry name" value="HTH_HXLR"/>
    <property type="match status" value="1"/>
</dbReference>